<sequence length="389" mass="46343">MNKVIDENGKRRVEEFLTCSDISKHNMRKIIVMNDKRKQKMTLLKKLNIHFNSTHEMVMKREKKKKIKLIIDNFLPIGLNGEMEQSKKFIYRNVISSREGYSPQSVQNGIIENSASSVDNESDVYHMSHMKRKKMKKILYDFFYNTLIFCIKKNLSVVEISTYMSIQKNIFFKFVSGNDNVVNLFSYFKNIMLHHSINRSPNYVKVFSYSSLKLLMKYTLNTFFKHFFLYKFIFRPIYQITFEGKDDEFDQLEMAEEICFNEDALICTLDTHPGRDHVRELVNLSVGEINDVKFGESREDVFAKELLTYLDKFQIQKEPSTFEINKCKKNKNLQKLYKRVENYNQVEDREKKGPEKYNSYRDSFTREKMDNLYNDLEARIIHRLSAHLG</sequence>
<comment type="caution">
    <text evidence="1">The sequence shown here is derived from an EMBL/GenBank/DDBJ whole genome shotgun (WGS) entry which is preliminary data.</text>
</comment>
<dbReference type="PANTHER" id="PTHR28457">
    <property type="entry name" value="COILED-COIL DOMAIN-CONTAINING PROTEIN 189"/>
    <property type="match status" value="1"/>
</dbReference>
<dbReference type="OrthoDB" id="425082at2759"/>
<protein>
    <recommendedName>
        <fullName evidence="3">CLAMP domain-containing protein</fullName>
    </recommendedName>
</protein>
<keyword evidence="2" id="KW-1185">Reference proteome</keyword>
<evidence type="ECO:0000313" key="1">
    <source>
        <dbReference type="EMBL" id="GAW81586.1"/>
    </source>
</evidence>
<dbReference type="InterPro" id="IPR032727">
    <property type="entry name" value="CLAMP"/>
</dbReference>
<evidence type="ECO:0008006" key="3">
    <source>
        <dbReference type="Google" id="ProtNLM"/>
    </source>
</evidence>
<dbReference type="PANTHER" id="PTHR28457:SF1">
    <property type="entry name" value="CILIA- AND FLAGELLA-ASSOCIATED PROTEIN 119"/>
    <property type="match status" value="1"/>
</dbReference>
<reference evidence="2" key="1">
    <citation type="submission" date="2017-04" db="EMBL/GenBank/DDBJ databases">
        <title>Plasmodium gonderi genome.</title>
        <authorList>
            <person name="Arisue N."/>
            <person name="Honma H."/>
            <person name="Kawai S."/>
            <person name="Tougan T."/>
            <person name="Tanabe K."/>
            <person name="Horii T."/>
        </authorList>
    </citation>
    <scope>NUCLEOTIDE SEQUENCE [LARGE SCALE GENOMIC DNA]</scope>
    <source>
        <strain evidence="2">ATCC 30045</strain>
    </source>
</reference>
<dbReference type="RefSeq" id="XP_028544175.1">
    <property type="nucleotide sequence ID" value="XM_028688374.1"/>
</dbReference>
<organism evidence="1 2">
    <name type="scientific">Plasmodium gonderi</name>
    <dbReference type="NCBI Taxonomy" id="77519"/>
    <lineage>
        <taxon>Eukaryota</taxon>
        <taxon>Sar</taxon>
        <taxon>Alveolata</taxon>
        <taxon>Apicomplexa</taxon>
        <taxon>Aconoidasida</taxon>
        <taxon>Haemosporida</taxon>
        <taxon>Plasmodiidae</taxon>
        <taxon>Plasmodium</taxon>
        <taxon>Plasmodium (Plasmodium)</taxon>
    </lineage>
</organism>
<dbReference type="GeneID" id="39748314"/>
<evidence type="ECO:0000313" key="2">
    <source>
        <dbReference type="Proteomes" id="UP000195521"/>
    </source>
</evidence>
<dbReference type="OMA" id="FRNFFFY"/>
<dbReference type="Proteomes" id="UP000195521">
    <property type="component" value="Unassembled WGS sequence"/>
</dbReference>
<dbReference type="AlphaFoldDB" id="A0A1Y1JGE4"/>
<dbReference type="Pfam" id="PF14769">
    <property type="entry name" value="CLAMP"/>
    <property type="match status" value="1"/>
</dbReference>
<accession>A0A1Y1JGE4</accession>
<proteinExistence type="predicted"/>
<gene>
    <name evidence="1" type="ORF">PGO_110350</name>
</gene>
<name>A0A1Y1JGE4_PLAGO</name>
<dbReference type="EMBL" id="BDQF01000012">
    <property type="protein sequence ID" value="GAW81586.1"/>
    <property type="molecule type" value="Genomic_DNA"/>
</dbReference>